<protein>
    <submittedName>
        <fullName evidence="3">Methylated-DNA--[protein]-cysteine S-methyltransferase</fullName>
    </submittedName>
</protein>
<keyword evidence="1" id="KW-0227">DNA damage</keyword>
<dbReference type="PANTHER" id="PTHR10815">
    <property type="entry name" value="METHYLATED-DNA--PROTEIN-CYSTEINE METHYLTRANSFERASE"/>
    <property type="match status" value="1"/>
</dbReference>
<dbReference type="OrthoDB" id="9802228at2"/>
<keyword evidence="3" id="KW-0808">Transferase</keyword>
<dbReference type="CDD" id="cd06445">
    <property type="entry name" value="ATase"/>
    <property type="match status" value="1"/>
</dbReference>
<dbReference type="Gene3D" id="1.10.10.10">
    <property type="entry name" value="Winged helix-like DNA-binding domain superfamily/Winged helix DNA-binding domain"/>
    <property type="match status" value="1"/>
</dbReference>
<sequence length="186" mass="18924">MTTNRTPASDPMSPGTAAPGATALLEAAVEIADHPFTALVDATTGEVVAGGFCPGDALFARLGPADRGARTPADLEHPVVVALRAYGAGDLDALDGIPVRQSASPFRSEVQAALRRIPAGTALTYRELASAAGRPRAVRAAASGCATNLVALIVPCHRVRRSDGSLGGYAYGNAVKARLLAHEGTT</sequence>
<evidence type="ECO:0000313" key="4">
    <source>
        <dbReference type="Proteomes" id="UP000431744"/>
    </source>
</evidence>
<evidence type="ECO:0000313" key="3">
    <source>
        <dbReference type="EMBL" id="KAB1646890.1"/>
    </source>
</evidence>
<dbReference type="RefSeq" id="WP_158030056.1">
    <property type="nucleotide sequence ID" value="NZ_BMHG01000002.1"/>
</dbReference>
<keyword evidence="3" id="KW-0489">Methyltransferase</keyword>
<dbReference type="NCBIfam" id="TIGR00589">
    <property type="entry name" value="ogt"/>
    <property type="match status" value="1"/>
</dbReference>
<feature type="domain" description="Methylated-DNA-[protein]-cysteine S-methyltransferase DNA binding" evidence="2">
    <location>
        <begin position="105"/>
        <end position="184"/>
    </location>
</feature>
<dbReference type="SUPFAM" id="SSF46767">
    <property type="entry name" value="Methylated DNA-protein cysteine methyltransferase, C-terminal domain"/>
    <property type="match status" value="1"/>
</dbReference>
<organism evidence="3 4">
    <name type="scientific">Pseudoclavibacter endophyticus</name>
    <dbReference type="NCBI Taxonomy" id="1778590"/>
    <lineage>
        <taxon>Bacteria</taxon>
        <taxon>Bacillati</taxon>
        <taxon>Actinomycetota</taxon>
        <taxon>Actinomycetes</taxon>
        <taxon>Micrococcales</taxon>
        <taxon>Microbacteriaceae</taxon>
        <taxon>Pseudoclavibacter</taxon>
    </lineage>
</organism>
<name>A0A6H9WMB2_9MICO</name>
<dbReference type="GO" id="GO:0008168">
    <property type="term" value="F:methyltransferase activity"/>
    <property type="evidence" value="ECO:0007669"/>
    <property type="project" value="UniProtKB-KW"/>
</dbReference>
<dbReference type="InterPro" id="IPR014048">
    <property type="entry name" value="MethylDNA_cys_MeTrfase_DNA-bd"/>
</dbReference>
<proteinExistence type="predicted"/>
<comment type="caution">
    <text evidence="3">The sequence shown here is derived from an EMBL/GenBank/DDBJ whole genome shotgun (WGS) entry which is preliminary data.</text>
</comment>
<dbReference type="Proteomes" id="UP000431744">
    <property type="component" value="Unassembled WGS sequence"/>
</dbReference>
<keyword evidence="4" id="KW-1185">Reference proteome</keyword>
<accession>A0A6H9WMB2</accession>
<dbReference type="GO" id="GO:0006281">
    <property type="term" value="P:DNA repair"/>
    <property type="evidence" value="ECO:0007669"/>
    <property type="project" value="InterPro"/>
</dbReference>
<evidence type="ECO:0000259" key="2">
    <source>
        <dbReference type="Pfam" id="PF01035"/>
    </source>
</evidence>
<gene>
    <name evidence="3" type="ORF">F8O04_14290</name>
</gene>
<reference evidence="3 4" key="1">
    <citation type="submission" date="2019-09" db="EMBL/GenBank/DDBJ databases">
        <title>Phylogeny of genus Pseudoclavibacter and closely related genus.</title>
        <authorList>
            <person name="Li Y."/>
        </authorList>
    </citation>
    <scope>NUCLEOTIDE SEQUENCE [LARGE SCALE GENOMIC DNA]</scope>
    <source>
        <strain evidence="3 4">EGI 60007</strain>
    </source>
</reference>
<dbReference type="EMBL" id="WBJY01000004">
    <property type="protein sequence ID" value="KAB1646890.1"/>
    <property type="molecule type" value="Genomic_DNA"/>
</dbReference>
<dbReference type="InterPro" id="IPR036217">
    <property type="entry name" value="MethylDNA_cys_MeTrfase_DNAb"/>
</dbReference>
<dbReference type="Pfam" id="PF01035">
    <property type="entry name" value="DNA_binding_1"/>
    <property type="match status" value="1"/>
</dbReference>
<dbReference type="GO" id="GO:0032259">
    <property type="term" value="P:methylation"/>
    <property type="evidence" value="ECO:0007669"/>
    <property type="project" value="UniProtKB-KW"/>
</dbReference>
<dbReference type="AlphaFoldDB" id="A0A6H9WMB2"/>
<dbReference type="InterPro" id="IPR036388">
    <property type="entry name" value="WH-like_DNA-bd_sf"/>
</dbReference>
<dbReference type="PANTHER" id="PTHR10815:SF13">
    <property type="entry name" value="METHYLATED-DNA--PROTEIN-CYSTEINE METHYLTRANSFERASE"/>
    <property type="match status" value="1"/>
</dbReference>
<evidence type="ECO:0000256" key="1">
    <source>
        <dbReference type="ARBA" id="ARBA00022763"/>
    </source>
</evidence>